<accession>A0ACC2XVV0</accession>
<gene>
    <name evidence="1" type="ORF">QFC24_000398</name>
</gene>
<evidence type="ECO:0000313" key="2">
    <source>
        <dbReference type="Proteomes" id="UP001234202"/>
    </source>
</evidence>
<keyword evidence="2" id="KW-1185">Reference proteome</keyword>
<comment type="caution">
    <text evidence="1">The sequence shown here is derived from an EMBL/GenBank/DDBJ whole genome shotgun (WGS) entry which is preliminary data.</text>
</comment>
<dbReference type="EMBL" id="JASBWV010000001">
    <property type="protein sequence ID" value="KAJ9128107.1"/>
    <property type="molecule type" value="Genomic_DNA"/>
</dbReference>
<evidence type="ECO:0000313" key="1">
    <source>
        <dbReference type="EMBL" id="KAJ9128107.1"/>
    </source>
</evidence>
<name>A0ACC2XVV0_9TREE</name>
<proteinExistence type="predicted"/>
<reference evidence="1" key="1">
    <citation type="submission" date="2023-04" db="EMBL/GenBank/DDBJ databases">
        <title>Draft Genome sequencing of Naganishia species isolated from polar environments using Oxford Nanopore Technology.</title>
        <authorList>
            <person name="Leo P."/>
            <person name="Venkateswaran K."/>
        </authorList>
    </citation>
    <scope>NUCLEOTIDE SEQUENCE</scope>
    <source>
        <strain evidence="1">DBVPG 5303</strain>
    </source>
</reference>
<dbReference type="Proteomes" id="UP001234202">
    <property type="component" value="Unassembled WGS sequence"/>
</dbReference>
<sequence>MRKRLTVVPNVDLLKEQSVETAAKQIEGEKALRLLVCLAGELHPEKSLAQVDLAKALHTFQLNTLGHLMFYKHFVPLIPTVREFAKISEAWEPSGTGDPAAGLVGKSNGVCLSLSARVGSIGDNGKGGWYSYRASYEHWIMRLKHCTVFPPVAEHEKKLSLGERRTVAVDIKTGADLIQKRLKAMAYRQCLPSGTSSAELAKLFAPIDPGTTITSFTRPIIGAKTPDPANGVFSPDQAIEKMTGLLRKARRTENAETSYGGRFYDWKAERLPW</sequence>
<protein>
    <submittedName>
        <fullName evidence="1">Uncharacterized protein</fullName>
    </submittedName>
</protein>
<organism evidence="1 2">
    <name type="scientific">Naganishia onofrii</name>
    <dbReference type="NCBI Taxonomy" id="1851511"/>
    <lineage>
        <taxon>Eukaryota</taxon>
        <taxon>Fungi</taxon>
        <taxon>Dikarya</taxon>
        <taxon>Basidiomycota</taxon>
        <taxon>Agaricomycotina</taxon>
        <taxon>Tremellomycetes</taxon>
        <taxon>Filobasidiales</taxon>
        <taxon>Filobasidiaceae</taxon>
        <taxon>Naganishia</taxon>
    </lineage>
</organism>